<protein>
    <submittedName>
        <fullName evidence="6">PAS domain S-box-containing protein/diguanylate cyclase (GGDEF) domain-containing protein</fullName>
    </submittedName>
</protein>
<dbReference type="RefSeq" id="WP_331712891.1">
    <property type="nucleotide sequence ID" value="NZ_LT670847.1"/>
</dbReference>
<evidence type="ECO:0000313" key="6">
    <source>
        <dbReference type="EMBL" id="SHM04740.1"/>
    </source>
</evidence>
<name>A0A1M7FL78_9GAMM</name>
<comment type="cofactor">
    <cofactor evidence="1">
        <name>Mg(2+)</name>
        <dbReference type="ChEBI" id="CHEBI:18420"/>
    </cofactor>
</comment>
<dbReference type="Pfam" id="PF00990">
    <property type="entry name" value="GGDEF"/>
    <property type="match status" value="1"/>
</dbReference>
<dbReference type="STRING" id="29571.SAMN05878437_0952"/>
<dbReference type="InParanoid" id="A0A1M7FL78"/>
<feature type="transmembrane region" description="Helical" evidence="2">
    <location>
        <begin position="32"/>
        <end position="54"/>
    </location>
</feature>
<dbReference type="InterPro" id="IPR000700">
    <property type="entry name" value="PAS-assoc_C"/>
</dbReference>
<dbReference type="GO" id="GO:0006355">
    <property type="term" value="P:regulation of DNA-templated transcription"/>
    <property type="evidence" value="ECO:0007669"/>
    <property type="project" value="InterPro"/>
</dbReference>
<accession>A0A1M7FL78</accession>
<keyword evidence="2" id="KW-0812">Transmembrane</keyword>
<dbReference type="InterPro" id="IPR035965">
    <property type="entry name" value="PAS-like_dom_sf"/>
</dbReference>
<dbReference type="GO" id="GO:0003824">
    <property type="term" value="F:catalytic activity"/>
    <property type="evidence" value="ECO:0007669"/>
    <property type="project" value="UniProtKB-ARBA"/>
</dbReference>
<dbReference type="PANTHER" id="PTHR46663:SF4">
    <property type="entry name" value="DIGUANYLATE CYCLASE DGCT-RELATED"/>
    <property type="match status" value="1"/>
</dbReference>
<dbReference type="CDD" id="cd12914">
    <property type="entry name" value="PDC1_DGC_like"/>
    <property type="match status" value="1"/>
</dbReference>
<dbReference type="SMART" id="SM00091">
    <property type="entry name" value="PAS"/>
    <property type="match status" value="1"/>
</dbReference>
<dbReference type="SMART" id="SM00267">
    <property type="entry name" value="GGDEF"/>
    <property type="match status" value="1"/>
</dbReference>
<dbReference type="InterPro" id="IPR000160">
    <property type="entry name" value="GGDEF_dom"/>
</dbReference>
<dbReference type="FunFam" id="3.30.70.270:FF:000001">
    <property type="entry name" value="Diguanylate cyclase domain protein"/>
    <property type="match status" value="1"/>
</dbReference>
<gene>
    <name evidence="6" type="ORF">SAMN05878437_0952</name>
</gene>
<dbReference type="InterPro" id="IPR001610">
    <property type="entry name" value="PAC"/>
</dbReference>
<dbReference type="InterPro" id="IPR043128">
    <property type="entry name" value="Rev_trsase/Diguanyl_cyclase"/>
</dbReference>
<feature type="domain" description="PAC" evidence="4">
    <location>
        <begin position="455"/>
        <end position="508"/>
    </location>
</feature>
<dbReference type="PROSITE" id="PS50112">
    <property type="entry name" value="PAS"/>
    <property type="match status" value="1"/>
</dbReference>
<proteinExistence type="predicted"/>
<dbReference type="NCBIfam" id="TIGR00229">
    <property type="entry name" value="sensory_box"/>
    <property type="match status" value="1"/>
</dbReference>
<evidence type="ECO:0000259" key="5">
    <source>
        <dbReference type="PROSITE" id="PS50887"/>
    </source>
</evidence>
<feature type="domain" description="PAS" evidence="3">
    <location>
        <begin position="383"/>
        <end position="453"/>
    </location>
</feature>
<dbReference type="PROSITE" id="PS50887">
    <property type="entry name" value="GGDEF"/>
    <property type="match status" value="1"/>
</dbReference>
<dbReference type="Proteomes" id="UP000190911">
    <property type="component" value="Chromosome I"/>
</dbReference>
<evidence type="ECO:0000259" key="4">
    <source>
        <dbReference type="PROSITE" id="PS50113"/>
    </source>
</evidence>
<keyword evidence="7" id="KW-1185">Reference proteome</keyword>
<keyword evidence="2" id="KW-0472">Membrane</keyword>
<dbReference type="CDD" id="cd18774">
    <property type="entry name" value="PDC2_HK_sensor"/>
    <property type="match status" value="1"/>
</dbReference>
<keyword evidence="2" id="KW-1133">Transmembrane helix</keyword>
<evidence type="ECO:0000256" key="1">
    <source>
        <dbReference type="ARBA" id="ARBA00001946"/>
    </source>
</evidence>
<evidence type="ECO:0000259" key="3">
    <source>
        <dbReference type="PROSITE" id="PS50112"/>
    </source>
</evidence>
<dbReference type="PANTHER" id="PTHR46663">
    <property type="entry name" value="DIGUANYLATE CYCLASE DGCT-RELATED"/>
    <property type="match status" value="1"/>
</dbReference>
<dbReference type="AlphaFoldDB" id="A0A1M7FL78"/>
<dbReference type="SMART" id="SM00086">
    <property type="entry name" value="PAC"/>
    <property type="match status" value="1"/>
</dbReference>
<evidence type="ECO:0000313" key="7">
    <source>
        <dbReference type="Proteomes" id="UP000190911"/>
    </source>
</evidence>
<feature type="domain" description="GGDEF" evidence="5">
    <location>
        <begin position="540"/>
        <end position="673"/>
    </location>
</feature>
<organism evidence="6 7">
    <name type="scientific">Vreelandella subglaciescola</name>
    <dbReference type="NCBI Taxonomy" id="29571"/>
    <lineage>
        <taxon>Bacteria</taxon>
        <taxon>Pseudomonadati</taxon>
        <taxon>Pseudomonadota</taxon>
        <taxon>Gammaproteobacteria</taxon>
        <taxon>Oceanospirillales</taxon>
        <taxon>Halomonadaceae</taxon>
        <taxon>Vreelandella</taxon>
    </lineage>
</organism>
<dbReference type="SUPFAM" id="SSF55785">
    <property type="entry name" value="PYP-like sensor domain (PAS domain)"/>
    <property type="match status" value="1"/>
</dbReference>
<dbReference type="CDD" id="cd00130">
    <property type="entry name" value="PAS"/>
    <property type="match status" value="1"/>
</dbReference>
<dbReference type="Gene3D" id="3.30.450.20">
    <property type="entry name" value="PAS domain"/>
    <property type="match status" value="2"/>
</dbReference>
<dbReference type="InterPro" id="IPR013767">
    <property type="entry name" value="PAS_fold"/>
</dbReference>
<dbReference type="NCBIfam" id="TIGR00254">
    <property type="entry name" value="GGDEF"/>
    <property type="match status" value="1"/>
</dbReference>
<dbReference type="Pfam" id="PF00989">
    <property type="entry name" value="PAS"/>
    <property type="match status" value="1"/>
</dbReference>
<sequence length="683" mass="76640">MALKQWTTQWLKPRLISWLKNMGALRSLRGRLVLGLAFTWILVVALVLALAWHLGKNMVQETSLAHLRYETSMLADEITHQVNSRTRALEHVAEVTVDHVSKESLQWRLEHNDALLEWFERLVITDAQGNIDASWPFIDNSRGMSIGDREYFRMIKGAGYSYVSEPFMGRASKVPMVMIGVPRRDASGEFAGMVGGAMSLRSGGLFSRLARKQVGDGSYINIFTAAGTILYHPEREKILSNVKTLSGNPKLELAMSGWQGDAVGKLFNGKAGLQSYAQVWPANWVVGRFMTLEQAQLPLAGFIKRLWWVWGIMALWMLPLLWWVLGSMLQPLRHLEIQIGDVGHGRRERLDLTSDVVEFQEIAETFNRVEAERKVLLGSLKEREAFFNAILDSTPQGMFVANFDGEITYMNPPLIALLGSSETLATSQWLEYIHPGDRAGTVDMWRHSLITHNDFQRQLRFIRPDHETLWLEVHARVVMLSKGGHSLGLVGMMKDITQRREEEALARWEAEHDPLTGLLNRRGFERRLGEAFAEYQKTSTPSALLLFDLDHFKPINDEGGHALGDEMLRRIAQVVAWEVRRSDHVARQGGDEFGVLLPSCTLGQAERIAESLRVAVSEISVTHEGQEYGVTLSIGVTTFDDADQTVDAALSRADAASYEAKARGRNALVVSVPNEGGMRALFG</sequence>
<dbReference type="InterPro" id="IPR000014">
    <property type="entry name" value="PAS"/>
</dbReference>
<dbReference type="CDD" id="cd01949">
    <property type="entry name" value="GGDEF"/>
    <property type="match status" value="1"/>
</dbReference>
<dbReference type="PROSITE" id="PS50113">
    <property type="entry name" value="PAC"/>
    <property type="match status" value="1"/>
</dbReference>
<feature type="transmembrane region" description="Helical" evidence="2">
    <location>
        <begin position="306"/>
        <end position="325"/>
    </location>
</feature>
<dbReference type="InterPro" id="IPR029787">
    <property type="entry name" value="Nucleotide_cyclase"/>
</dbReference>
<dbReference type="SUPFAM" id="SSF55073">
    <property type="entry name" value="Nucleotide cyclase"/>
    <property type="match status" value="1"/>
</dbReference>
<evidence type="ECO:0000256" key="2">
    <source>
        <dbReference type="SAM" id="Phobius"/>
    </source>
</evidence>
<dbReference type="EMBL" id="LT670847">
    <property type="protein sequence ID" value="SHM04740.1"/>
    <property type="molecule type" value="Genomic_DNA"/>
</dbReference>
<dbReference type="Gene3D" id="3.30.70.270">
    <property type="match status" value="1"/>
</dbReference>
<dbReference type="InterPro" id="IPR052163">
    <property type="entry name" value="DGC-Regulatory_Protein"/>
</dbReference>
<reference evidence="6 7" key="1">
    <citation type="submission" date="2016-11" db="EMBL/GenBank/DDBJ databases">
        <authorList>
            <person name="Jaros S."/>
            <person name="Januszkiewicz K."/>
            <person name="Wedrychowicz H."/>
        </authorList>
    </citation>
    <scope>NUCLEOTIDE SEQUENCE [LARGE SCALE GENOMIC DNA]</scope>
    <source>
        <strain evidence="6 7">ACAM 12</strain>
    </source>
</reference>